<dbReference type="SMART" id="SM01110">
    <property type="entry name" value="Cutinase"/>
    <property type="match status" value="1"/>
</dbReference>
<dbReference type="PROSITE" id="PS00155">
    <property type="entry name" value="CUTINASE_1"/>
    <property type="match status" value="1"/>
</dbReference>
<feature type="region of interest" description="Disordered" evidence="13">
    <location>
        <begin position="185"/>
        <end position="204"/>
    </location>
</feature>
<evidence type="ECO:0000256" key="9">
    <source>
        <dbReference type="ARBA" id="ARBA00023157"/>
    </source>
</evidence>
<dbReference type="Proteomes" id="UP000838763">
    <property type="component" value="Unassembled WGS sequence"/>
</dbReference>
<evidence type="ECO:0000313" key="15">
    <source>
        <dbReference type="EMBL" id="CAI4214372.1"/>
    </source>
</evidence>
<dbReference type="GO" id="GO:0050525">
    <property type="term" value="F:cutinase activity"/>
    <property type="evidence" value="ECO:0007669"/>
    <property type="project" value="UniProtKB-UniRule"/>
</dbReference>
<keyword evidence="5 12" id="KW-0964">Secreted</keyword>
<comment type="caution">
    <text evidence="15">The sequence shown here is derived from an EMBL/GenBank/DDBJ whole genome shotgun (WGS) entry which is preliminary data.</text>
</comment>
<dbReference type="EMBL" id="CALLCH030000011">
    <property type="protein sequence ID" value="CAI4214372.1"/>
    <property type="molecule type" value="Genomic_DNA"/>
</dbReference>
<keyword evidence="7 12" id="KW-0378">Hydrolase</keyword>
<evidence type="ECO:0000256" key="14">
    <source>
        <dbReference type="SAM" id="SignalP"/>
    </source>
</evidence>
<accession>A0A9P1H2X9</accession>
<dbReference type="InterPro" id="IPR029058">
    <property type="entry name" value="AB_hydrolase_fold"/>
</dbReference>
<evidence type="ECO:0000313" key="16">
    <source>
        <dbReference type="Proteomes" id="UP000838763"/>
    </source>
</evidence>
<evidence type="ECO:0000256" key="5">
    <source>
        <dbReference type="ARBA" id="ARBA00022525"/>
    </source>
</evidence>
<keyword evidence="6 14" id="KW-0732">Signal</keyword>
<feature type="compositionally biased region" description="Low complexity" evidence="13">
    <location>
        <begin position="185"/>
        <end position="194"/>
    </location>
</feature>
<comment type="function">
    <text evidence="12">Catalyzes the hydrolysis of complex carboxylic polyesters found in the cell wall of plants. Degrades cutin, a macromolecule that forms the structure of the plant cuticle.</text>
</comment>
<dbReference type="GO" id="GO:0005576">
    <property type="term" value="C:extracellular region"/>
    <property type="evidence" value="ECO:0007669"/>
    <property type="project" value="UniProtKB-SubCell"/>
</dbReference>
<evidence type="ECO:0000256" key="6">
    <source>
        <dbReference type="ARBA" id="ARBA00022729"/>
    </source>
</evidence>
<protein>
    <recommendedName>
        <fullName evidence="3 12">Cutinase</fullName>
        <ecNumber evidence="3 12">3.1.1.74</ecNumber>
    </recommendedName>
</protein>
<dbReference type="AlphaFoldDB" id="A0A9P1H2X9"/>
<feature type="disulfide bond" evidence="11">
    <location>
        <begin position="40"/>
        <end position="116"/>
    </location>
</feature>
<dbReference type="Gene3D" id="3.40.50.1820">
    <property type="entry name" value="alpha/beta hydrolase"/>
    <property type="match status" value="1"/>
</dbReference>
<keyword evidence="4 12" id="KW-0719">Serine esterase</keyword>
<dbReference type="SUPFAM" id="SSF53474">
    <property type="entry name" value="alpha/beta-Hydrolases"/>
    <property type="match status" value="1"/>
</dbReference>
<comment type="similarity">
    <text evidence="2 12">Belongs to the cutinase family.</text>
</comment>
<evidence type="ECO:0000256" key="1">
    <source>
        <dbReference type="ARBA" id="ARBA00004613"/>
    </source>
</evidence>
<evidence type="ECO:0000256" key="7">
    <source>
        <dbReference type="ARBA" id="ARBA00022801"/>
    </source>
</evidence>
<dbReference type="PANTHER" id="PTHR48250:SF3">
    <property type="entry name" value="CUTINASE 1-RELATED"/>
    <property type="match status" value="1"/>
</dbReference>
<feature type="signal peptide" evidence="14">
    <location>
        <begin position="1"/>
        <end position="15"/>
    </location>
</feature>
<feature type="chain" id="PRO_5040318720" description="Cutinase" evidence="14">
    <location>
        <begin position="16"/>
        <end position="250"/>
    </location>
</feature>
<keyword evidence="8" id="KW-0843">Virulence</keyword>
<dbReference type="GO" id="GO:0016052">
    <property type="term" value="P:carbohydrate catabolic process"/>
    <property type="evidence" value="ECO:0007669"/>
    <property type="project" value="TreeGrafter"/>
</dbReference>
<evidence type="ECO:0000256" key="4">
    <source>
        <dbReference type="ARBA" id="ARBA00022487"/>
    </source>
</evidence>
<reference evidence="15" key="1">
    <citation type="submission" date="2022-11" db="EMBL/GenBank/DDBJ databases">
        <authorList>
            <person name="Scott C."/>
            <person name="Bruce N."/>
        </authorList>
    </citation>
    <scope>NUCLEOTIDE SEQUENCE</scope>
</reference>
<dbReference type="OrthoDB" id="3225429at2759"/>
<evidence type="ECO:0000256" key="10">
    <source>
        <dbReference type="ARBA" id="ARBA00034045"/>
    </source>
</evidence>
<evidence type="ECO:0000256" key="3">
    <source>
        <dbReference type="ARBA" id="ARBA00013095"/>
    </source>
</evidence>
<dbReference type="PANTHER" id="PTHR48250">
    <property type="entry name" value="CUTINASE 2-RELATED"/>
    <property type="match status" value="1"/>
</dbReference>
<dbReference type="Pfam" id="PF01083">
    <property type="entry name" value="Cutinase"/>
    <property type="match status" value="1"/>
</dbReference>
<dbReference type="InterPro" id="IPR011150">
    <property type="entry name" value="Cutinase_monf"/>
</dbReference>
<sequence length="250" mass="25918">MKFCSPILLASLALASPLALQAEKRQTVRSTANEFKRGGCNDIVFVWARGSTEIGNMGTVVGPPMSNDLKSQFPGQVAVQGVDYGALLSTNFLPGGADPAGIREMRSILDDINTQCPDAVVVVGGYSQGAAICHRVIEDLPAAQQDKIAGVIMFGDTQNRADNGQINNFPADKVKIICAANPAMPSATETSAPPSSLPISPTAATPARGGVAHVRAAAGVGAPRGLVLRAMAPNVFILAWRMGGPGELRT</sequence>
<evidence type="ECO:0000256" key="12">
    <source>
        <dbReference type="RuleBase" id="RU361263"/>
    </source>
</evidence>
<dbReference type="PRINTS" id="PR00129">
    <property type="entry name" value="CUTINASE"/>
</dbReference>
<name>A0A9P1H2X9_9PEZI</name>
<dbReference type="InterPro" id="IPR000675">
    <property type="entry name" value="Cutinase/axe"/>
</dbReference>
<proteinExistence type="inferred from homology"/>
<organism evidence="15 16">
    <name type="scientific">Parascedosporium putredinis</name>
    <dbReference type="NCBI Taxonomy" id="1442378"/>
    <lineage>
        <taxon>Eukaryota</taxon>
        <taxon>Fungi</taxon>
        <taxon>Dikarya</taxon>
        <taxon>Ascomycota</taxon>
        <taxon>Pezizomycotina</taxon>
        <taxon>Sordariomycetes</taxon>
        <taxon>Hypocreomycetidae</taxon>
        <taxon>Microascales</taxon>
        <taxon>Microascaceae</taxon>
        <taxon>Parascedosporium</taxon>
    </lineage>
</organism>
<keyword evidence="16" id="KW-1185">Reference proteome</keyword>
<evidence type="ECO:0000256" key="2">
    <source>
        <dbReference type="ARBA" id="ARBA00007534"/>
    </source>
</evidence>
<dbReference type="EC" id="3.1.1.74" evidence="3 12"/>
<evidence type="ECO:0000256" key="13">
    <source>
        <dbReference type="SAM" id="MobiDB-lite"/>
    </source>
</evidence>
<comment type="catalytic activity">
    <reaction evidence="10 12">
        <text>cutin + H2O = cutin monomers.</text>
        <dbReference type="EC" id="3.1.1.74"/>
    </reaction>
</comment>
<evidence type="ECO:0000256" key="11">
    <source>
        <dbReference type="PIRSR" id="PIRSR611150-2"/>
    </source>
</evidence>
<gene>
    <name evidence="15" type="ORF">PPNO1_LOCUS4101</name>
</gene>
<keyword evidence="9 11" id="KW-1015">Disulfide bond</keyword>
<evidence type="ECO:0000256" key="8">
    <source>
        <dbReference type="ARBA" id="ARBA00023026"/>
    </source>
</evidence>
<dbReference type="InterPro" id="IPR043580">
    <property type="entry name" value="CUTINASE_1"/>
</dbReference>
<comment type="subcellular location">
    <subcellularLocation>
        <location evidence="1 12">Secreted</location>
    </subcellularLocation>
</comment>